<sequence length="995" mass="110319">MMNKHLALLLAGVSIVQSAPPSVPGFTLTWSDDFIGSSNSLPNPSNWIVDTGTSYPGGPANWGTGEIQTYTSRPQNLKLTGDGVLQITPLRDANNQWTSGRIETQRSDFQARDGGKMRISARIIMPDISGDAAVGYWPAFWTLGGNYRNNYWNWPAVGEYDIMENVNGINRVWGVFHCGVNPGGPCRETDGLPGNIQCPGSPCQGNWHVYTIEVDRAASPERLTWSVDGVTFHTVTENDVGSATWAEAVHHGHFILLNLAIGGAFPNNQRGSATPIPATAPGVPLYVDWVAVYNSLRPGAKLSYQALAKKHGCCRSTLTRRHQGKTIPHQEEALQRRILHPRDEVEVVEYVRGLTKRNLKPTRQMVINFITPLCRWAPSEAWMTRFLRHHSDVLINAWATPMDGNRQRADSIDSYRLYFELLHSKITEYNVEPRNTYNMDEKGFAIGVTGKSKRIFDKVLYQSKQYQKSLQDGSREWVTIVATVCADGSALPPGIVYPAAGRAVQASWVDTIDPRIHDTFFTTSPTGWMNDDLGITWLEQVFERCTAPKARQQWRLLILDGHGSHVTKAFIDYCDAHKILLMVYPPHSTHTLQPLDVVCFAPLAKNYTKELNHHLQKSQGILSINLSDFFNLFWPAWVTTFTKTLVETSFSATGALKITASERARRADPRRASNVQLPSSRHTGSPDPVIPQQLYTRALRQPQEEVQHFAPPLSSITLQDIPTASIVKTGWAITPASKAIQDKLMTQENQELMLRALDGDAVRLSERWINYAVQGVPSSFQTLEGTEIPTTTQLVEEEVYSQTRKQPASCRPSRHGANKQGLTTWIVSYKEPVQSHSNCPAAPCRVNGHIIKPTKAELKAICRAGKIAQQHLCRTVEETLQQSTSQPEASQRVTTELAAPHAPAQRLETAAAPRAAAPPAPLPTDSRAKRLRRAAIGQRSLNVGQLSASSLRPQPTIYTDLSTLEREDPLEGINSLASAYAGQTLADAYPSTLHY</sequence>
<dbReference type="Proteomes" id="UP001153331">
    <property type="component" value="Unassembled WGS sequence"/>
</dbReference>
<reference evidence="1" key="1">
    <citation type="submission" date="2022-11" db="EMBL/GenBank/DDBJ databases">
        <title>Genome Sequence of Boeremia exigua.</title>
        <authorList>
            <person name="Buettner E."/>
        </authorList>
    </citation>
    <scope>NUCLEOTIDE SEQUENCE</scope>
    <source>
        <strain evidence="1">CU02</strain>
    </source>
</reference>
<accession>A0ACC2I7K5</accession>
<protein>
    <submittedName>
        <fullName evidence="1">Uncharacterized protein</fullName>
    </submittedName>
</protein>
<comment type="caution">
    <text evidence="1">The sequence shown here is derived from an EMBL/GenBank/DDBJ whole genome shotgun (WGS) entry which is preliminary data.</text>
</comment>
<gene>
    <name evidence="1" type="ORF">OPT61_g6196</name>
</gene>
<evidence type="ECO:0000313" key="1">
    <source>
        <dbReference type="EMBL" id="KAJ8111136.1"/>
    </source>
</evidence>
<keyword evidence="2" id="KW-1185">Reference proteome</keyword>
<proteinExistence type="predicted"/>
<dbReference type="EMBL" id="JAPHNI010000433">
    <property type="protein sequence ID" value="KAJ8111136.1"/>
    <property type="molecule type" value="Genomic_DNA"/>
</dbReference>
<evidence type="ECO:0000313" key="2">
    <source>
        <dbReference type="Proteomes" id="UP001153331"/>
    </source>
</evidence>
<name>A0ACC2I7K5_9PLEO</name>
<organism evidence="1 2">
    <name type="scientific">Boeremia exigua</name>
    <dbReference type="NCBI Taxonomy" id="749465"/>
    <lineage>
        <taxon>Eukaryota</taxon>
        <taxon>Fungi</taxon>
        <taxon>Dikarya</taxon>
        <taxon>Ascomycota</taxon>
        <taxon>Pezizomycotina</taxon>
        <taxon>Dothideomycetes</taxon>
        <taxon>Pleosporomycetidae</taxon>
        <taxon>Pleosporales</taxon>
        <taxon>Pleosporineae</taxon>
        <taxon>Didymellaceae</taxon>
        <taxon>Boeremia</taxon>
    </lineage>
</organism>